<protein>
    <submittedName>
        <fullName evidence="1">Uncharacterized protein</fullName>
    </submittedName>
</protein>
<evidence type="ECO:0000313" key="1">
    <source>
        <dbReference type="EMBL" id="AEH81503.1"/>
    </source>
</evidence>
<proteinExistence type="predicted"/>
<gene>
    <name evidence="1" type="ordered locus">SM11_pC0430</name>
</gene>
<dbReference type="HOGENOM" id="CLU_3333076_0_0_5"/>
<geneLocation type="plasmid" evidence="1 2">
    <name>pSmeSM11c</name>
</geneLocation>
<accession>F7XD24</accession>
<dbReference type="EMBL" id="CP001831">
    <property type="protein sequence ID" value="AEH81503.1"/>
    <property type="molecule type" value="Genomic_DNA"/>
</dbReference>
<dbReference type="KEGG" id="smx:SM11_pC0430"/>
<reference evidence="1 2" key="1">
    <citation type="journal article" date="2011" name="J. Biotechnol.">
        <title>The complete genome sequence of the dominant Sinorhizobium meliloti field isolate SM11 extends the S. meliloti pan-genome.</title>
        <authorList>
            <person name="Schneiker-Bekel S."/>
            <person name="Wibberg D."/>
            <person name="Bekel T."/>
            <person name="Blom J."/>
            <person name="Linke B."/>
            <person name="Neuweger H."/>
            <person name="Stiens M."/>
            <person name="Vorholter F.J."/>
            <person name="Weidner S."/>
            <person name="Goesmann A."/>
            <person name="Puhler A."/>
            <person name="Schluter A."/>
        </authorList>
    </citation>
    <scope>NUCLEOTIDE SEQUENCE [LARGE SCALE GENOMIC DNA]</scope>
    <source>
        <strain evidence="1 2">SM11</strain>
        <plasmid evidence="2">pSmeSM11c</plasmid>
    </source>
</reference>
<organism evidence="1 2">
    <name type="scientific">Sinorhizobium meliloti (strain SM11)</name>
    <dbReference type="NCBI Taxonomy" id="707241"/>
    <lineage>
        <taxon>Bacteria</taxon>
        <taxon>Pseudomonadati</taxon>
        <taxon>Pseudomonadota</taxon>
        <taxon>Alphaproteobacteria</taxon>
        <taxon>Hyphomicrobiales</taxon>
        <taxon>Rhizobiaceae</taxon>
        <taxon>Sinorhizobium/Ensifer group</taxon>
        <taxon>Sinorhizobium</taxon>
    </lineage>
</organism>
<sequence length="38" mass="4521">MFYADYKHPGLVRLGRFEDGYEALHVPGEFPLRIERIQ</sequence>
<dbReference type="PATRIC" id="fig|707241.3.peg.4404"/>
<evidence type="ECO:0000313" key="2">
    <source>
        <dbReference type="Proteomes" id="UP000009045"/>
    </source>
</evidence>
<dbReference type="AlphaFoldDB" id="F7XD24"/>
<keyword evidence="1" id="KW-0614">Plasmid</keyword>
<name>F7XD24_SINMM</name>
<dbReference type="Proteomes" id="UP000009045">
    <property type="component" value="Plasmid pSmeSM11c"/>
</dbReference>